<comment type="caution">
    <text evidence="4">The sequence shown here is derived from an EMBL/GenBank/DDBJ whole genome shotgun (WGS) entry which is preliminary data.</text>
</comment>
<evidence type="ECO:0000256" key="1">
    <source>
        <dbReference type="ARBA" id="ARBA00008668"/>
    </source>
</evidence>
<dbReference type="Proteomes" id="UP000823388">
    <property type="component" value="Chromosome 9N"/>
</dbReference>
<name>A0A8T0MT81_PANVG</name>
<dbReference type="EMBL" id="CM029054">
    <property type="protein sequence ID" value="KAG2538244.1"/>
    <property type="molecule type" value="Genomic_DNA"/>
</dbReference>
<dbReference type="GO" id="GO:0016788">
    <property type="term" value="F:hydrolase activity, acting on ester bonds"/>
    <property type="evidence" value="ECO:0007669"/>
    <property type="project" value="InterPro"/>
</dbReference>
<dbReference type="PANTHER" id="PTHR22835:SF544">
    <property type="entry name" value="OS10G0393700 PROTEIN"/>
    <property type="match status" value="1"/>
</dbReference>
<reference evidence="4" key="1">
    <citation type="submission" date="2020-05" db="EMBL/GenBank/DDBJ databases">
        <title>WGS assembly of Panicum virgatum.</title>
        <authorList>
            <person name="Lovell J.T."/>
            <person name="Jenkins J."/>
            <person name="Shu S."/>
            <person name="Juenger T.E."/>
            <person name="Schmutz J."/>
        </authorList>
    </citation>
    <scope>NUCLEOTIDE SEQUENCE</scope>
    <source>
        <strain evidence="4">AP13</strain>
    </source>
</reference>
<proteinExistence type="inferred from homology"/>
<comment type="similarity">
    <text evidence="1">Belongs to the 'GDSL' lipolytic enzyme family.</text>
</comment>
<keyword evidence="2" id="KW-0325">Glycoprotein</keyword>
<feature type="signal peptide" evidence="3">
    <location>
        <begin position="1"/>
        <end position="23"/>
    </location>
</feature>
<sequence length="158" mass="16728">MAQFQRLLVVLILTAVLLVVAEAAGDPDTSGCRGLTHGRYSRVFAFGNSLTDTGNAAIYPPTAGGTFTRLPYGQTYFGRPSGRASDGRIITDFLVEELKVPQPTPYLAGSTAADFVNGSNLAIGGSTALEPAFLEARGVTSLVLVSLSNETRWFQNVL</sequence>
<evidence type="ECO:0000313" key="5">
    <source>
        <dbReference type="Proteomes" id="UP000823388"/>
    </source>
</evidence>
<dbReference type="Pfam" id="PF00657">
    <property type="entry name" value="Lipase_GDSL"/>
    <property type="match status" value="1"/>
</dbReference>
<evidence type="ECO:0000256" key="2">
    <source>
        <dbReference type="ARBA" id="ARBA00023180"/>
    </source>
</evidence>
<accession>A0A8T0MT81</accession>
<keyword evidence="3" id="KW-0732">Signal</keyword>
<dbReference type="AlphaFoldDB" id="A0A8T0MT81"/>
<dbReference type="InterPro" id="IPR036514">
    <property type="entry name" value="SGNH_hydro_sf"/>
</dbReference>
<dbReference type="PANTHER" id="PTHR22835">
    <property type="entry name" value="ZINC FINGER FYVE DOMAIN CONTAINING PROTEIN"/>
    <property type="match status" value="1"/>
</dbReference>
<evidence type="ECO:0000256" key="3">
    <source>
        <dbReference type="SAM" id="SignalP"/>
    </source>
</evidence>
<evidence type="ECO:0008006" key="6">
    <source>
        <dbReference type="Google" id="ProtNLM"/>
    </source>
</evidence>
<organism evidence="4 5">
    <name type="scientific">Panicum virgatum</name>
    <name type="common">Blackwell switchgrass</name>
    <dbReference type="NCBI Taxonomy" id="38727"/>
    <lineage>
        <taxon>Eukaryota</taxon>
        <taxon>Viridiplantae</taxon>
        <taxon>Streptophyta</taxon>
        <taxon>Embryophyta</taxon>
        <taxon>Tracheophyta</taxon>
        <taxon>Spermatophyta</taxon>
        <taxon>Magnoliopsida</taxon>
        <taxon>Liliopsida</taxon>
        <taxon>Poales</taxon>
        <taxon>Poaceae</taxon>
        <taxon>PACMAD clade</taxon>
        <taxon>Panicoideae</taxon>
        <taxon>Panicodae</taxon>
        <taxon>Paniceae</taxon>
        <taxon>Panicinae</taxon>
        <taxon>Panicum</taxon>
        <taxon>Panicum sect. Hiantes</taxon>
    </lineage>
</organism>
<dbReference type="InterPro" id="IPR001087">
    <property type="entry name" value="GDSL"/>
</dbReference>
<feature type="chain" id="PRO_5035844872" description="GDSL esterase/lipase" evidence="3">
    <location>
        <begin position="24"/>
        <end position="158"/>
    </location>
</feature>
<protein>
    <recommendedName>
        <fullName evidence="6">GDSL esterase/lipase</fullName>
    </recommendedName>
</protein>
<gene>
    <name evidence="4" type="ORF">PVAP13_9NG406014</name>
</gene>
<dbReference type="Gene3D" id="3.40.50.1110">
    <property type="entry name" value="SGNH hydrolase"/>
    <property type="match status" value="1"/>
</dbReference>
<evidence type="ECO:0000313" key="4">
    <source>
        <dbReference type="EMBL" id="KAG2538244.1"/>
    </source>
</evidence>
<keyword evidence="5" id="KW-1185">Reference proteome</keyword>